<evidence type="ECO:0000313" key="2">
    <source>
        <dbReference type="EMBL" id="GAA0385610.1"/>
    </source>
</evidence>
<dbReference type="CDD" id="cd00093">
    <property type="entry name" value="HTH_XRE"/>
    <property type="match status" value="1"/>
</dbReference>
<dbReference type="PROSITE" id="PS50943">
    <property type="entry name" value="HTH_CROC1"/>
    <property type="match status" value="1"/>
</dbReference>
<protein>
    <submittedName>
        <fullName evidence="2">Helix-turn-helix transcriptional regulator</fullName>
    </submittedName>
</protein>
<gene>
    <name evidence="2" type="ORF">GCM10010357_03030</name>
</gene>
<dbReference type="Pfam" id="PF13560">
    <property type="entry name" value="HTH_31"/>
    <property type="match status" value="1"/>
</dbReference>
<dbReference type="RefSeq" id="WP_344018836.1">
    <property type="nucleotide sequence ID" value="NZ_BAAABX010000004.1"/>
</dbReference>
<feature type="domain" description="HTH cro/C1-type" evidence="1">
    <location>
        <begin position="16"/>
        <end position="57"/>
    </location>
</feature>
<dbReference type="SMART" id="SM00530">
    <property type="entry name" value="HTH_XRE"/>
    <property type="match status" value="1"/>
</dbReference>
<proteinExistence type="predicted"/>
<comment type="caution">
    <text evidence="2">The sequence shown here is derived from an EMBL/GenBank/DDBJ whole genome shotgun (WGS) entry which is preliminary data.</text>
</comment>
<name>A0ABP3I142_9ACTN</name>
<organism evidence="2 3">
    <name type="scientific">Streptomyces luteireticuli</name>
    <dbReference type="NCBI Taxonomy" id="173858"/>
    <lineage>
        <taxon>Bacteria</taxon>
        <taxon>Bacillati</taxon>
        <taxon>Actinomycetota</taxon>
        <taxon>Actinomycetes</taxon>
        <taxon>Kitasatosporales</taxon>
        <taxon>Streptomycetaceae</taxon>
        <taxon>Streptomyces</taxon>
    </lineage>
</organism>
<accession>A0ABP3I142</accession>
<evidence type="ECO:0000259" key="1">
    <source>
        <dbReference type="PROSITE" id="PS50943"/>
    </source>
</evidence>
<keyword evidence="3" id="KW-1185">Reference proteome</keyword>
<sequence>MAEQSPPMWRYCGSQIKLWRYRAGVSREKLAHEANYAVETVRAMEQGRRKPTPRLLQVADDLCGAGGLLMAALTYLKPEPFAPNMREFLDAEINAITICSFETLLIPGLLQTEAYARALMTGTWPPVDDETLEKRLAGRMKRQEKLTRKPYATFNYVIYEAALRTGLGGPGVMKPQLHHLLEVGEMRNVTVQVLPIDKAPTIALTGPLLVLETADHEHYGYVEGQGTRSLYAEPELSSSFAQRFGNLRMEALSAEASARFIRKVADEL</sequence>
<dbReference type="Proteomes" id="UP001500879">
    <property type="component" value="Unassembled WGS sequence"/>
</dbReference>
<dbReference type="EMBL" id="BAAABX010000004">
    <property type="protein sequence ID" value="GAA0385610.1"/>
    <property type="molecule type" value="Genomic_DNA"/>
</dbReference>
<dbReference type="Pfam" id="PF19054">
    <property type="entry name" value="DUF5753"/>
    <property type="match status" value="1"/>
</dbReference>
<evidence type="ECO:0000313" key="3">
    <source>
        <dbReference type="Proteomes" id="UP001500879"/>
    </source>
</evidence>
<dbReference type="SUPFAM" id="SSF47413">
    <property type="entry name" value="lambda repressor-like DNA-binding domains"/>
    <property type="match status" value="1"/>
</dbReference>
<dbReference type="InterPro" id="IPR001387">
    <property type="entry name" value="Cro/C1-type_HTH"/>
</dbReference>
<dbReference type="InterPro" id="IPR043917">
    <property type="entry name" value="DUF5753"/>
</dbReference>
<dbReference type="InterPro" id="IPR010982">
    <property type="entry name" value="Lambda_DNA-bd_dom_sf"/>
</dbReference>
<reference evidence="3" key="1">
    <citation type="journal article" date="2019" name="Int. J. Syst. Evol. Microbiol.">
        <title>The Global Catalogue of Microorganisms (GCM) 10K type strain sequencing project: providing services to taxonomists for standard genome sequencing and annotation.</title>
        <authorList>
            <consortium name="The Broad Institute Genomics Platform"/>
            <consortium name="The Broad Institute Genome Sequencing Center for Infectious Disease"/>
            <person name="Wu L."/>
            <person name="Ma J."/>
        </authorList>
    </citation>
    <scope>NUCLEOTIDE SEQUENCE [LARGE SCALE GENOMIC DNA]</scope>
    <source>
        <strain evidence="3">JCM 4788</strain>
    </source>
</reference>
<dbReference type="Gene3D" id="1.10.260.40">
    <property type="entry name" value="lambda repressor-like DNA-binding domains"/>
    <property type="match status" value="1"/>
</dbReference>